<evidence type="ECO:0000256" key="5">
    <source>
        <dbReference type="ARBA" id="ARBA00031445"/>
    </source>
</evidence>
<dbReference type="SUPFAM" id="SSF53756">
    <property type="entry name" value="UDP-Glycosyltransferase/glycogen phosphorylase"/>
    <property type="match status" value="1"/>
</dbReference>
<dbReference type="RefSeq" id="WP_316661794.1">
    <property type="nucleotide sequence ID" value="NZ_JAWHTF010000002.1"/>
</dbReference>
<evidence type="ECO:0000256" key="1">
    <source>
        <dbReference type="ARBA" id="ARBA00004713"/>
    </source>
</evidence>
<evidence type="ECO:0000256" key="4">
    <source>
        <dbReference type="ARBA" id="ARBA00022679"/>
    </source>
</evidence>
<feature type="domain" description="3-deoxy-D-manno-octulosonic-acid transferase N-terminal" evidence="8">
    <location>
        <begin position="40"/>
        <end position="204"/>
    </location>
</feature>
<keyword evidence="7" id="KW-1003">Cell membrane</keyword>
<comment type="function">
    <text evidence="7">Involved in lipopolysaccharide (LPS) biosynthesis. Catalyzes the transfer of 3-deoxy-D-manno-octulosonate (Kdo) residue(s) from CMP-Kdo to lipid IV(A), the tetraacyldisaccharide-1,4'-bisphosphate precursor of lipid A.</text>
</comment>
<evidence type="ECO:0000313" key="9">
    <source>
        <dbReference type="EMBL" id="MDU8885873.1"/>
    </source>
</evidence>
<dbReference type="Proteomes" id="UP001268651">
    <property type="component" value="Unassembled WGS sequence"/>
</dbReference>
<evidence type="ECO:0000259" key="8">
    <source>
        <dbReference type="Pfam" id="PF04413"/>
    </source>
</evidence>
<name>A0ABU3U646_9FLAO</name>
<keyword evidence="4 7" id="KW-0808">Transferase</keyword>
<protein>
    <recommendedName>
        <fullName evidence="3 7">3-deoxy-D-manno-octulosonic acid transferase</fullName>
        <shortName evidence="7">Kdo transferase</shortName>
        <ecNumber evidence="2 7">2.4.99.12</ecNumber>
    </recommendedName>
    <alternativeName>
        <fullName evidence="5 7">Lipid IV(A) 3-deoxy-D-manno-octulosonic acid transferase</fullName>
    </alternativeName>
</protein>
<evidence type="ECO:0000256" key="2">
    <source>
        <dbReference type="ARBA" id="ARBA00012621"/>
    </source>
</evidence>
<comment type="pathway">
    <text evidence="1 7">Bacterial outer membrane biogenesis; LPS core biosynthesis.</text>
</comment>
<proteinExistence type="inferred from homology"/>
<dbReference type="InterPro" id="IPR007507">
    <property type="entry name" value="Glycos_transf_N"/>
</dbReference>
<dbReference type="EMBL" id="JAWHTF010000002">
    <property type="protein sequence ID" value="MDU8885873.1"/>
    <property type="molecule type" value="Genomic_DNA"/>
</dbReference>
<dbReference type="Gene3D" id="3.40.50.11720">
    <property type="entry name" value="3-Deoxy-D-manno-octulosonic-acid transferase, N-terminal domain"/>
    <property type="match status" value="1"/>
</dbReference>
<keyword evidence="7" id="KW-0448">Lipopolysaccharide biosynthesis</keyword>
<dbReference type="Gene3D" id="3.40.50.2000">
    <property type="entry name" value="Glycogen Phosphorylase B"/>
    <property type="match status" value="1"/>
</dbReference>
<dbReference type="PANTHER" id="PTHR42755:SF1">
    <property type="entry name" value="3-DEOXY-D-MANNO-OCTULOSONIC ACID TRANSFERASE, MITOCHONDRIAL-RELATED"/>
    <property type="match status" value="1"/>
</dbReference>
<evidence type="ECO:0000256" key="3">
    <source>
        <dbReference type="ARBA" id="ARBA00019077"/>
    </source>
</evidence>
<comment type="caution">
    <text evidence="9">The sequence shown here is derived from an EMBL/GenBank/DDBJ whole genome shotgun (WGS) entry which is preliminary data.</text>
</comment>
<comment type="similarity">
    <text evidence="7">Belongs to the glycosyltransferase group 1 family.</text>
</comment>
<dbReference type="InterPro" id="IPR039901">
    <property type="entry name" value="Kdotransferase"/>
</dbReference>
<dbReference type="InterPro" id="IPR038107">
    <property type="entry name" value="Glycos_transf_N_sf"/>
</dbReference>
<comment type="catalytic activity">
    <reaction evidence="6 7">
        <text>lipid IVA (E. coli) + CMP-3-deoxy-beta-D-manno-octulosonate = alpha-Kdo-(2-&gt;6)-lipid IVA (E. coli) + CMP + H(+)</text>
        <dbReference type="Rhea" id="RHEA:28066"/>
        <dbReference type="ChEBI" id="CHEBI:15378"/>
        <dbReference type="ChEBI" id="CHEBI:58603"/>
        <dbReference type="ChEBI" id="CHEBI:60364"/>
        <dbReference type="ChEBI" id="CHEBI:60377"/>
        <dbReference type="ChEBI" id="CHEBI:85987"/>
        <dbReference type="EC" id="2.4.99.12"/>
    </reaction>
</comment>
<keyword evidence="10" id="KW-1185">Reference proteome</keyword>
<dbReference type="PANTHER" id="PTHR42755">
    <property type="entry name" value="3-DEOXY-MANNO-OCTULOSONATE CYTIDYLYLTRANSFERASE"/>
    <property type="match status" value="1"/>
</dbReference>
<dbReference type="EC" id="2.4.99.12" evidence="2 7"/>
<gene>
    <name evidence="9" type="ORF">RXV94_06845</name>
</gene>
<accession>A0ABU3U646</accession>
<evidence type="ECO:0000313" key="10">
    <source>
        <dbReference type="Proteomes" id="UP001268651"/>
    </source>
</evidence>
<sequence>MIYNIGITVVDFGLKCVAPFNNKIKLGVKGRAKTFDILKSKLNKSDKTLWFHCASLGEYEQGLPVFQDLKKLYKNHKIVLSFFSPSGYEIKKDSSIADIVVYLPLDSKTNASNFIDIIRPELTVFVKYEIWPNYLSTLKQGNYKTILISALFRETQTFFRFYGKKLKKALFAFDHIFTQDQQSKDLLKSIGFNSVTVSGDTRFDRVLNQLDQDNLLPFIEAFKQDSLCFVAGSIWPEDEEILVEYINTQSSKKLKFILVPHDIKTPYIEKLQQKIKLNSVLYSKKENKNLKDFQVLIIDTVGYLSRIYKYADIAYVGGGMGTKGLHNTLEAAVFGIPIIIGKNYSKHPEAISMIDHGGMFSVSKLQEFEKIMELLIQDYTERLKIGQQNFNFIKKNRGAVIQIMEYSRKLM</sequence>
<evidence type="ECO:0000256" key="6">
    <source>
        <dbReference type="ARBA" id="ARBA00049183"/>
    </source>
</evidence>
<dbReference type="Pfam" id="PF04413">
    <property type="entry name" value="Glycos_transf_N"/>
    <property type="match status" value="1"/>
</dbReference>
<keyword evidence="7" id="KW-0472">Membrane</keyword>
<evidence type="ECO:0000256" key="7">
    <source>
        <dbReference type="RuleBase" id="RU365103"/>
    </source>
</evidence>
<comment type="subcellular location">
    <subcellularLocation>
        <location evidence="7">Cell membrane</location>
    </subcellularLocation>
</comment>
<reference evidence="9 10" key="1">
    <citation type="submission" date="2023-10" db="EMBL/GenBank/DDBJ databases">
        <title>Marimonas sp. nov. isolated from tidal mud flat.</title>
        <authorList>
            <person name="Jaincy N.J."/>
            <person name="Srinivasan S."/>
            <person name="Lee S.-S."/>
        </authorList>
    </citation>
    <scope>NUCLEOTIDE SEQUENCE [LARGE SCALE GENOMIC DNA]</scope>
    <source>
        <strain evidence="9 10">MJ-SS3</strain>
    </source>
</reference>
<organism evidence="9 10">
    <name type="scientific">Gilvirhabdus luticola</name>
    <dbReference type="NCBI Taxonomy" id="3079858"/>
    <lineage>
        <taxon>Bacteria</taxon>
        <taxon>Pseudomonadati</taxon>
        <taxon>Bacteroidota</taxon>
        <taxon>Flavobacteriia</taxon>
        <taxon>Flavobacteriales</taxon>
        <taxon>Flavobacteriaceae</taxon>
        <taxon>Gilvirhabdus</taxon>
    </lineage>
</organism>